<sequence>MEENRLRFGVGVLVVASVGVFILLTFLFGAFPALLSDDLVLTAQFDSAPGVSANTPVLRDGVKIGRVSSIDLKPDGGVQLTMEIDAKYAPTNAYIPRISMGSFVTGDANLEFVRRNQKELLMQLDGQAGTPPDGQLDPQERQLISLHANDGDFIGKGRVAGDPFAVLVGLEDQVRETLATMQVAGQSVADAGTSVTTLAEDVSEAIGTSGTDFAELSRQTQNSIEEFRLTLADIRSIVGDPQVQQAIKTSVERLPIAIEEAERVFSSTAQTMQQFEKVGVAAEDTVREAGRTVKNVEQITRPFAEHSDELVESLLVNLNSLDGTMREVGSFTKRLNASNGTLNRLMEDDELYWQIKRVVENVEEASARIRPIMDDMRVFSDKLARDPRQLGIKGALDRRPSGIGLK</sequence>
<protein>
    <submittedName>
        <fullName evidence="3">Mce related protein</fullName>
    </submittedName>
</protein>
<evidence type="ECO:0000313" key="3">
    <source>
        <dbReference type="EMBL" id="QEG42545.1"/>
    </source>
</evidence>
<evidence type="ECO:0000259" key="2">
    <source>
        <dbReference type="Pfam" id="PF02470"/>
    </source>
</evidence>
<name>A0A5B9QYS1_9BACT</name>
<evidence type="ECO:0000256" key="1">
    <source>
        <dbReference type="SAM" id="Phobius"/>
    </source>
</evidence>
<dbReference type="Pfam" id="PF02470">
    <property type="entry name" value="MlaD"/>
    <property type="match status" value="1"/>
</dbReference>
<feature type="transmembrane region" description="Helical" evidence="1">
    <location>
        <begin position="12"/>
        <end position="35"/>
    </location>
</feature>
<evidence type="ECO:0000313" key="4">
    <source>
        <dbReference type="Proteomes" id="UP000325286"/>
    </source>
</evidence>
<reference evidence="3 4" key="1">
    <citation type="submission" date="2019-08" db="EMBL/GenBank/DDBJ databases">
        <title>Deep-cultivation of Planctomycetes and their phenomic and genomic characterization uncovers novel biology.</title>
        <authorList>
            <person name="Wiegand S."/>
            <person name="Jogler M."/>
            <person name="Boedeker C."/>
            <person name="Pinto D."/>
            <person name="Vollmers J."/>
            <person name="Rivas-Marin E."/>
            <person name="Kohn T."/>
            <person name="Peeters S.H."/>
            <person name="Heuer A."/>
            <person name="Rast P."/>
            <person name="Oberbeckmann S."/>
            <person name="Bunk B."/>
            <person name="Jeske O."/>
            <person name="Meyerdierks A."/>
            <person name="Storesund J.E."/>
            <person name="Kallscheuer N."/>
            <person name="Luecker S."/>
            <person name="Lage O.M."/>
            <person name="Pohl T."/>
            <person name="Merkel B.J."/>
            <person name="Hornburger P."/>
            <person name="Mueller R.-W."/>
            <person name="Bruemmer F."/>
            <person name="Labrenz M."/>
            <person name="Spormann A.M."/>
            <person name="Op den Camp H."/>
            <person name="Overmann J."/>
            <person name="Amann R."/>
            <person name="Jetten M.S.M."/>
            <person name="Mascher T."/>
            <person name="Medema M.H."/>
            <person name="Devos D.P."/>
            <person name="Kaster A.-K."/>
            <person name="Ovreas L."/>
            <person name="Rohde M."/>
            <person name="Galperin M.Y."/>
            <person name="Jogler C."/>
        </authorList>
    </citation>
    <scope>NUCLEOTIDE SEQUENCE [LARGE SCALE GENOMIC DNA]</scope>
    <source>
        <strain evidence="3 4">UC8</strain>
    </source>
</reference>
<dbReference type="OrthoDB" id="260338at2"/>
<dbReference type="AlphaFoldDB" id="A0A5B9QYS1"/>
<dbReference type="KEGG" id="rul:UC8_45850"/>
<accession>A0A5B9QYS1</accession>
<keyword evidence="1" id="KW-0472">Membrane</keyword>
<gene>
    <name evidence="3" type="ORF">UC8_45850</name>
</gene>
<dbReference type="Proteomes" id="UP000325286">
    <property type="component" value="Chromosome"/>
</dbReference>
<dbReference type="RefSeq" id="WP_068140862.1">
    <property type="nucleotide sequence ID" value="NZ_CP042914.1"/>
</dbReference>
<keyword evidence="4" id="KW-1185">Reference proteome</keyword>
<dbReference type="PANTHER" id="PTHR33371:SF4">
    <property type="entry name" value="INTERMEMBRANE PHOSPHOLIPID TRANSPORT SYSTEM BINDING PROTEIN MLAD"/>
    <property type="match status" value="1"/>
</dbReference>
<dbReference type="PANTHER" id="PTHR33371">
    <property type="entry name" value="INTERMEMBRANE PHOSPHOLIPID TRANSPORT SYSTEM BINDING PROTEIN MLAD-RELATED"/>
    <property type="match status" value="1"/>
</dbReference>
<keyword evidence="1" id="KW-0812">Transmembrane</keyword>
<dbReference type="EMBL" id="CP042914">
    <property type="protein sequence ID" value="QEG42545.1"/>
    <property type="molecule type" value="Genomic_DNA"/>
</dbReference>
<proteinExistence type="predicted"/>
<dbReference type="InterPro" id="IPR003399">
    <property type="entry name" value="Mce/MlaD"/>
</dbReference>
<feature type="domain" description="Mce/MlaD" evidence="2">
    <location>
        <begin position="41"/>
        <end position="89"/>
    </location>
</feature>
<organism evidence="3 4">
    <name type="scientific">Roseimaritima ulvae</name>
    <dbReference type="NCBI Taxonomy" id="980254"/>
    <lineage>
        <taxon>Bacteria</taxon>
        <taxon>Pseudomonadati</taxon>
        <taxon>Planctomycetota</taxon>
        <taxon>Planctomycetia</taxon>
        <taxon>Pirellulales</taxon>
        <taxon>Pirellulaceae</taxon>
        <taxon>Roseimaritima</taxon>
    </lineage>
</organism>
<dbReference type="InterPro" id="IPR052336">
    <property type="entry name" value="MlaD_Phospholipid_Transporter"/>
</dbReference>
<keyword evidence="1" id="KW-1133">Transmembrane helix</keyword>